<evidence type="ECO:0000313" key="2">
    <source>
        <dbReference type="Proteomes" id="UP001150942"/>
    </source>
</evidence>
<protein>
    <submittedName>
        <fullName evidence="1">Uncharacterized protein</fullName>
    </submittedName>
</protein>
<dbReference type="Gene3D" id="3.10.310.10">
    <property type="entry name" value="Diaminopimelate Epimerase, Chain A, domain 1"/>
    <property type="match status" value="1"/>
</dbReference>
<keyword evidence="2" id="KW-1185">Reference proteome</keyword>
<dbReference type="AlphaFoldDB" id="A0A9W9J0P2"/>
<dbReference type="EMBL" id="JAPQKQ010000008">
    <property type="protein sequence ID" value="KAJ5186270.1"/>
    <property type="molecule type" value="Genomic_DNA"/>
</dbReference>
<reference evidence="1" key="2">
    <citation type="journal article" date="2023" name="IMA Fungus">
        <title>Comparative genomic study of the Penicillium genus elucidates a diverse pangenome and 15 lateral gene transfer events.</title>
        <authorList>
            <person name="Petersen C."/>
            <person name="Sorensen T."/>
            <person name="Nielsen M.R."/>
            <person name="Sondergaard T.E."/>
            <person name="Sorensen J.L."/>
            <person name="Fitzpatrick D.A."/>
            <person name="Frisvad J.C."/>
            <person name="Nielsen K.L."/>
        </authorList>
    </citation>
    <scope>NUCLEOTIDE SEQUENCE</scope>
    <source>
        <strain evidence="1">IBT 20477</strain>
    </source>
</reference>
<proteinExistence type="predicted"/>
<name>A0A9W9J0P2_9EURO</name>
<organism evidence="1 2">
    <name type="scientific">Penicillium cf. viridicatum</name>
    <dbReference type="NCBI Taxonomy" id="2972119"/>
    <lineage>
        <taxon>Eukaryota</taxon>
        <taxon>Fungi</taxon>
        <taxon>Dikarya</taxon>
        <taxon>Ascomycota</taxon>
        <taxon>Pezizomycotina</taxon>
        <taxon>Eurotiomycetes</taxon>
        <taxon>Eurotiomycetidae</taxon>
        <taxon>Eurotiales</taxon>
        <taxon>Aspergillaceae</taxon>
        <taxon>Penicillium</taxon>
    </lineage>
</organism>
<comment type="caution">
    <text evidence="1">The sequence shown here is derived from an EMBL/GenBank/DDBJ whole genome shotgun (WGS) entry which is preliminary data.</text>
</comment>
<dbReference type="Proteomes" id="UP001150942">
    <property type="component" value="Unassembled WGS sequence"/>
</dbReference>
<evidence type="ECO:0000313" key="1">
    <source>
        <dbReference type="EMBL" id="KAJ5186270.1"/>
    </source>
</evidence>
<reference evidence="1" key="1">
    <citation type="submission" date="2022-11" db="EMBL/GenBank/DDBJ databases">
        <authorList>
            <person name="Petersen C."/>
        </authorList>
    </citation>
    <scope>NUCLEOTIDE SEQUENCE</scope>
    <source>
        <strain evidence="1">IBT 20477</strain>
    </source>
</reference>
<gene>
    <name evidence="1" type="ORF">N7449_011034</name>
</gene>
<sequence length="147" mass="16553">MDKVRSFSSCDFPFYSAYCAAIDLEVSIPAGVRWPELGDKRSTKVDISYGDAYNALADICELGFKTGLRKFNIDSVACAVKSLKRHLETVPQVCQALQHPEDERLSFLDSVMDSWSWIIVDHKFSSRPDGVDGAETWVMFFADDQID</sequence>
<accession>A0A9W9J0P2</accession>
<dbReference type="OrthoDB" id="6409228at2759"/>